<evidence type="ECO:0000256" key="7">
    <source>
        <dbReference type="PIRNR" id="PIRNR000077"/>
    </source>
</evidence>
<dbReference type="InterPro" id="IPR017937">
    <property type="entry name" value="Thioredoxin_CS"/>
</dbReference>
<keyword evidence="5 9" id="KW-0676">Redox-active center</keyword>
<proteinExistence type="inferred from homology"/>
<dbReference type="PROSITE" id="PS51352">
    <property type="entry name" value="THIOREDOXIN_2"/>
    <property type="match status" value="1"/>
</dbReference>
<evidence type="ECO:0000256" key="3">
    <source>
        <dbReference type="ARBA" id="ARBA00022982"/>
    </source>
</evidence>
<dbReference type="GO" id="GO:0005829">
    <property type="term" value="C:cytosol"/>
    <property type="evidence" value="ECO:0007669"/>
    <property type="project" value="TreeGrafter"/>
</dbReference>
<keyword evidence="4 9" id="KW-1015">Disulfide bond</keyword>
<evidence type="ECO:0000256" key="9">
    <source>
        <dbReference type="PIRSR" id="PIRSR000077-4"/>
    </source>
</evidence>
<feature type="active site" description="Nucleophile" evidence="8">
    <location>
        <position position="30"/>
    </location>
</feature>
<evidence type="ECO:0000259" key="10">
    <source>
        <dbReference type="PROSITE" id="PS51352"/>
    </source>
</evidence>
<feature type="site" description="Contributes to redox potential value" evidence="8">
    <location>
        <position position="32"/>
    </location>
</feature>
<evidence type="ECO:0000256" key="4">
    <source>
        <dbReference type="ARBA" id="ARBA00023157"/>
    </source>
</evidence>
<dbReference type="InterPro" id="IPR036249">
    <property type="entry name" value="Thioredoxin-like_sf"/>
</dbReference>
<evidence type="ECO:0000256" key="8">
    <source>
        <dbReference type="PIRSR" id="PIRSR000077-1"/>
    </source>
</evidence>
<organism evidence="11 12">
    <name type="scientific">Candidatus Opimibacter skivensis</name>
    <dbReference type="NCBI Taxonomy" id="2982028"/>
    <lineage>
        <taxon>Bacteria</taxon>
        <taxon>Pseudomonadati</taxon>
        <taxon>Bacteroidota</taxon>
        <taxon>Saprospiria</taxon>
        <taxon>Saprospirales</taxon>
        <taxon>Saprospiraceae</taxon>
        <taxon>Candidatus Opimibacter</taxon>
    </lineage>
</organism>
<dbReference type="SUPFAM" id="SSF52833">
    <property type="entry name" value="Thioredoxin-like"/>
    <property type="match status" value="1"/>
</dbReference>
<evidence type="ECO:0000256" key="5">
    <source>
        <dbReference type="ARBA" id="ARBA00023284"/>
    </source>
</evidence>
<evidence type="ECO:0000313" key="12">
    <source>
        <dbReference type="Proteomes" id="UP000808337"/>
    </source>
</evidence>
<reference evidence="11 12" key="1">
    <citation type="submission" date="2020-10" db="EMBL/GenBank/DDBJ databases">
        <title>Connecting structure to function with the recovery of over 1000 high-quality activated sludge metagenome-assembled genomes encoding full-length rRNA genes using long-read sequencing.</title>
        <authorList>
            <person name="Singleton C.M."/>
            <person name="Petriglieri F."/>
            <person name="Kristensen J.M."/>
            <person name="Kirkegaard R.H."/>
            <person name="Michaelsen T.Y."/>
            <person name="Andersen M.H."/>
            <person name="Karst S.M."/>
            <person name="Dueholm M.S."/>
            <person name="Nielsen P.H."/>
            <person name="Albertsen M."/>
        </authorList>
    </citation>
    <scope>NUCLEOTIDE SEQUENCE [LARGE SCALE GENOMIC DNA]</scope>
    <source>
        <strain evidence="11">Ribe_18-Q3-R11-54_MAXAC.273</strain>
    </source>
</reference>
<dbReference type="PANTHER" id="PTHR45663">
    <property type="entry name" value="GEO12009P1"/>
    <property type="match status" value="1"/>
</dbReference>
<keyword evidence="2" id="KW-0813">Transport</keyword>
<dbReference type="PRINTS" id="PR00421">
    <property type="entry name" value="THIOREDOXIN"/>
</dbReference>
<dbReference type="AlphaFoldDB" id="A0A9D7SYZ1"/>
<dbReference type="GO" id="GO:0015035">
    <property type="term" value="F:protein-disulfide reductase activity"/>
    <property type="evidence" value="ECO:0007669"/>
    <property type="project" value="UniProtKB-UniRule"/>
</dbReference>
<dbReference type="EMBL" id="JADKGY010000029">
    <property type="protein sequence ID" value="MBK9984230.1"/>
    <property type="molecule type" value="Genomic_DNA"/>
</dbReference>
<feature type="site" description="Deprotonates C-terminal active site Cys" evidence="8">
    <location>
        <position position="24"/>
    </location>
</feature>
<feature type="active site" description="Nucleophile" evidence="8">
    <location>
        <position position="33"/>
    </location>
</feature>
<accession>A0A9D7SYZ1</accession>
<comment type="similarity">
    <text evidence="1 7">Belongs to the thioredoxin family.</text>
</comment>
<feature type="disulfide bond" description="Redox-active" evidence="9">
    <location>
        <begin position="30"/>
        <end position="33"/>
    </location>
</feature>
<name>A0A9D7SYZ1_9BACT</name>
<comment type="caution">
    <text evidence="11">The sequence shown here is derived from an EMBL/GenBank/DDBJ whole genome shotgun (WGS) entry which is preliminary data.</text>
</comment>
<sequence length="107" mass="12054">MAFELTDSNFQEKVMDTQGVTVVDFWAEWCGPCRMIGPHIEEMAKEYDGKALIAKVNVDNNPEISYKYNVRNIPTILYLKNGEVVDKQVGATSKKVLSDKLEAILAQ</sequence>
<gene>
    <name evidence="11" type="primary">trxA</name>
    <name evidence="11" type="ORF">IPP15_17975</name>
</gene>
<feature type="domain" description="Thioredoxin" evidence="10">
    <location>
        <begin position="1"/>
        <end position="106"/>
    </location>
</feature>
<dbReference type="FunFam" id="3.40.30.10:FF:000001">
    <property type="entry name" value="Thioredoxin"/>
    <property type="match status" value="1"/>
</dbReference>
<dbReference type="Gene3D" id="3.40.30.10">
    <property type="entry name" value="Glutaredoxin"/>
    <property type="match status" value="1"/>
</dbReference>
<feature type="site" description="Contributes to redox potential value" evidence="8">
    <location>
        <position position="31"/>
    </location>
</feature>
<dbReference type="CDD" id="cd02947">
    <property type="entry name" value="TRX_family"/>
    <property type="match status" value="1"/>
</dbReference>
<dbReference type="PIRSF" id="PIRSF000077">
    <property type="entry name" value="Thioredoxin"/>
    <property type="match status" value="1"/>
</dbReference>
<dbReference type="Proteomes" id="UP000808337">
    <property type="component" value="Unassembled WGS sequence"/>
</dbReference>
<evidence type="ECO:0000256" key="6">
    <source>
        <dbReference type="NCBIfam" id="TIGR01068"/>
    </source>
</evidence>
<dbReference type="GO" id="GO:0045454">
    <property type="term" value="P:cell redox homeostasis"/>
    <property type="evidence" value="ECO:0007669"/>
    <property type="project" value="TreeGrafter"/>
</dbReference>
<dbReference type="PANTHER" id="PTHR45663:SF11">
    <property type="entry name" value="GEO12009P1"/>
    <property type="match status" value="1"/>
</dbReference>
<dbReference type="NCBIfam" id="TIGR01068">
    <property type="entry name" value="thioredoxin"/>
    <property type="match status" value="1"/>
</dbReference>
<dbReference type="Pfam" id="PF00085">
    <property type="entry name" value="Thioredoxin"/>
    <property type="match status" value="1"/>
</dbReference>
<evidence type="ECO:0000313" key="11">
    <source>
        <dbReference type="EMBL" id="MBK9984230.1"/>
    </source>
</evidence>
<protein>
    <recommendedName>
        <fullName evidence="6 7">Thioredoxin</fullName>
    </recommendedName>
</protein>
<dbReference type="InterPro" id="IPR013766">
    <property type="entry name" value="Thioredoxin_domain"/>
</dbReference>
<evidence type="ECO:0000256" key="1">
    <source>
        <dbReference type="ARBA" id="ARBA00008987"/>
    </source>
</evidence>
<evidence type="ECO:0000256" key="2">
    <source>
        <dbReference type="ARBA" id="ARBA00022448"/>
    </source>
</evidence>
<keyword evidence="3" id="KW-0249">Electron transport</keyword>
<dbReference type="PROSITE" id="PS00194">
    <property type="entry name" value="THIOREDOXIN_1"/>
    <property type="match status" value="1"/>
</dbReference>
<dbReference type="InterPro" id="IPR005746">
    <property type="entry name" value="Thioredoxin"/>
</dbReference>